<dbReference type="InterPro" id="IPR050789">
    <property type="entry name" value="Diverse_Enzym_Activities"/>
</dbReference>
<dbReference type="InterPro" id="IPR012338">
    <property type="entry name" value="Beta-lactam/transpept-like"/>
</dbReference>
<sequence length="427" mass="46181">MPSAVGQDAESALPEPPRSDARWSAADALIQDVVDRRLLSGAVTVAWHKGAVSHASAIGQRDVAVAEPMQTDSIFRLFSMTKPVTAVAMMILWDEGKWSPSDPIAKHLPELADLQVLRGSGPDGAPRLAVPGTPPTLEHLMTHQAGFTYGFTDEPVDRAFRAAGVPTIPHDITAEEYLARLAKVPLAFEPGTGWRYSAAMDVQGIVVERLSGMCLRDFMLERIFAPLGMVDTDFVVPAAKRDRFAALYTLAGDALVEMTADADSLGYDNIAALSPSDLVLPYDQSPVFASGGGGLVSTAPDYLRFGRMLLGRGELDGRRILSPEAVALMTRSHTPRHLLTGGFGTAPHWLRPGYEYAYNGIAITDPQVAGVALGRDTYFWDGAAGCWFWVDPTNDLVFVCMVQLLVDAERLSLQFRSRDVVADILAN</sequence>
<protein>
    <submittedName>
        <fullName evidence="3">CubicO group peptidase (Beta-lactamase class C family)</fullName>
    </submittedName>
</protein>
<evidence type="ECO:0000256" key="1">
    <source>
        <dbReference type="SAM" id="MobiDB-lite"/>
    </source>
</evidence>
<evidence type="ECO:0000259" key="2">
    <source>
        <dbReference type="Pfam" id="PF00144"/>
    </source>
</evidence>
<comment type="caution">
    <text evidence="3">The sequence shown here is derived from an EMBL/GenBank/DDBJ whole genome shotgun (WGS) entry which is preliminary data.</text>
</comment>
<dbReference type="Gene3D" id="3.40.710.10">
    <property type="entry name" value="DD-peptidase/beta-lactamase superfamily"/>
    <property type="match status" value="1"/>
</dbReference>
<feature type="region of interest" description="Disordered" evidence="1">
    <location>
        <begin position="1"/>
        <end position="20"/>
    </location>
</feature>
<organism evidence="3 4">
    <name type="scientific">Rhizorhapis suberifaciens</name>
    <name type="common">corky root of lettuce</name>
    <dbReference type="NCBI Taxonomy" id="13656"/>
    <lineage>
        <taxon>Bacteria</taxon>
        <taxon>Pseudomonadati</taxon>
        <taxon>Pseudomonadota</taxon>
        <taxon>Alphaproteobacteria</taxon>
        <taxon>Sphingomonadales</taxon>
        <taxon>Sphingomonadaceae</taxon>
        <taxon>Rhizorhapis</taxon>
    </lineage>
</organism>
<dbReference type="RefSeq" id="WP_184477566.1">
    <property type="nucleotide sequence ID" value="NZ_JACHOV010000024.1"/>
</dbReference>
<reference evidence="3 4" key="1">
    <citation type="submission" date="2020-08" db="EMBL/GenBank/DDBJ databases">
        <title>Genomic Encyclopedia of Type Strains, Phase IV (KMG-IV): sequencing the most valuable type-strain genomes for metagenomic binning, comparative biology and taxonomic classification.</title>
        <authorList>
            <person name="Goeker M."/>
        </authorList>
    </citation>
    <scope>NUCLEOTIDE SEQUENCE [LARGE SCALE GENOMIC DNA]</scope>
    <source>
        <strain evidence="3 4">DSM 7465</strain>
    </source>
</reference>
<evidence type="ECO:0000313" key="4">
    <source>
        <dbReference type="Proteomes" id="UP000575068"/>
    </source>
</evidence>
<dbReference type="Pfam" id="PF00144">
    <property type="entry name" value="Beta-lactamase"/>
    <property type="match status" value="1"/>
</dbReference>
<proteinExistence type="predicted"/>
<feature type="domain" description="Beta-lactamase-related" evidence="2">
    <location>
        <begin position="27"/>
        <end position="409"/>
    </location>
</feature>
<evidence type="ECO:0000313" key="3">
    <source>
        <dbReference type="EMBL" id="MBB4643005.1"/>
    </source>
</evidence>
<gene>
    <name evidence="3" type="ORF">HNQ99_003343</name>
</gene>
<accession>A0A840HY13</accession>
<dbReference type="AlphaFoldDB" id="A0A840HY13"/>
<dbReference type="PANTHER" id="PTHR43283">
    <property type="entry name" value="BETA-LACTAMASE-RELATED"/>
    <property type="match status" value="1"/>
</dbReference>
<dbReference type="SUPFAM" id="SSF56601">
    <property type="entry name" value="beta-lactamase/transpeptidase-like"/>
    <property type="match status" value="1"/>
</dbReference>
<dbReference type="InterPro" id="IPR001466">
    <property type="entry name" value="Beta-lactam-related"/>
</dbReference>
<keyword evidence="4" id="KW-1185">Reference proteome</keyword>
<dbReference type="PANTHER" id="PTHR43283:SF3">
    <property type="entry name" value="BETA-LACTAMASE FAMILY PROTEIN (AFU_ORTHOLOGUE AFUA_5G07500)"/>
    <property type="match status" value="1"/>
</dbReference>
<dbReference type="Proteomes" id="UP000575068">
    <property type="component" value="Unassembled WGS sequence"/>
</dbReference>
<dbReference type="EMBL" id="JACHOV010000024">
    <property type="protein sequence ID" value="MBB4643005.1"/>
    <property type="molecule type" value="Genomic_DNA"/>
</dbReference>
<name>A0A840HY13_9SPHN</name>